<keyword evidence="2" id="KW-0677">Repeat</keyword>
<name>A0AAV3R4D9_LITER</name>
<organism evidence="4 5">
    <name type="scientific">Lithospermum erythrorhizon</name>
    <name type="common">Purple gromwell</name>
    <name type="synonym">Lithospermum officinale var. erythrorhizon</name>
    <dbReference type="NCBI Taxonomy" id="34254"/>
    <lineage>
        <taxon>Eukaryota</taxon>
        <taxon>Viridiplantae</taxon>
        <taxon>Streptophyta</taxon>
        <taxon>Embryophyta</taxon>
        <taxon>Tracheophyta</taxon>
        <taxon>Spermatophyta</taxon>
        <taxon>Magnoliopsida</taxon>
        <taxon>eudicotyledons</taxon>
        <taxon>Gunneridae</taxon>
        <taxon>Pentapetalae</taxon>
        <taxon>asterids</taxon>
        <taxon>lamiids</taxon>
        <taxon>Boraginales</taxon>
        <taxon>Boraginaceae</taxon>
        <taxon>Boraginoideae</taxon>
        <taxon>Lithospermeae</taxon>
        <taxon>Lithospermum</taxon>
    </lineage>
</organism>
<dbReference type="NCBIfam" id="TIGR00756">
    <property type="entry name" value="PPR"/>
    <property type="match status" value="1"/>
</dbReference>
<evidence type="ECO:0000313" key="4">
    <source>
        <dbReference type="EMBL" id="GAA0169832.1"/>
    </source>
</evidence>
<feature type="repeat" description="PPR" evidence="3">
    <location>
        <begin position="100"/>
        <end position="134"/>
    </location>
</feature>
<gene>
    <name evidence="4" type="ORF">LIER_40838</name>
</gene>
<dbReference type="EMBL" id="BAABME010024255">
    <property type="protein sequence ID" value="GAA0169832.1"/>
    <property type="molecule type" value="Genomic_DNA"/>
</dbReference>
<dbReference type="InterPro" id="IPR002885">
    <property type="entry name" value="PPR_rpt"/>
</dbReference>
<proteinExistence type="inferred from homology"/>
<evidence type="ECO:0000256" key="2">
    <source>
        <dbReference type="ARBA" id="ARBA00022737"/>
    </source>
</evidence>
<comment type="caution">
    <text evidence="4">The sequence shown here is derived from an EMBL/GenBank/DDBJ whole genome shotgun (WGS) entry which is preliminary data.</text>
</comment>
<dbReference type="PROSITE" id="PS51375">
    <property type="entry name" value="PPR"/>
    <property type="match status" value="2"/>
</dbReference>
<dbReference type="Gene3D" id="1.25.40.10">
    <property type="entry name" value="Tetratricopeptide repeat domain"/>
    <property type="match status" value="2"/>
</dbReference>
<dbReference type="Pfam" id="PF13041">
    <property type="entry name" value="PPR_2"/>
    <property type="match status" value="1"/>
</dbReference>
<evidence type="ECO:0000256" key="1">
    <source>
        <dbReference type="ARBA" id="ARBA00007626"/>
    </source>
</evidence>
<feature type="repeat" description="PPR" evidence="3">
    <location>
        <begin position="26"/>
        <end position="60"/>
    </location>
</feature>
<dbReference type="Proteomes" id="UP001454036">
    <property type="component" value="Unassembled WGS sequence"/>
</dbReference>
<dbReference type="InterPro" id="IPR011990">
    <property type="entry name" value="TPR-like_helical_dom_sf"/>
</dbReference>
<accession>A0AAV3R4D9</accession>
<comment type="similarity">
    <text evidence="1">Belongs to the PPR family. P subfamily.</text>
</comment>
<keyword evidence="5" id="KW-1185">Reference proteome</keyword>
<evidence type="ECO:0008006" key="6">
    <source>
        <dbReference type="Google" id="ProtNLM"/>
    </source>
</evidence>
<dbReference type="PANTHER" id="PTHR47941">
    <property type="entry name" value="PENTATRICOPEPTIDE REPEAT-CONTAINING PROTEIN 3, MITOCHONDRIAL"/>
    <property type="match status" value="1"/>
</dbReference>
<evidence type="ECO:0000313" key="5">
    <source>
        <dbReference type="Proteomes" id="UP001454036"/>
    </source>
</evidence>
<reference evidence="4 5" key="1">
    <citation type="submission" date="2024-01" db="EMBL/GenBank/DDBJ databases">
        <title>The complete chloroplast genome sequence of Lithospermum erythrorhizon: insights into the phylogenetic relationship among Boraginaceae species and the maternal lineages of purple gromwells.</title>
        <authorList>
            <person name="Okada T."/>
            <person name="Watanabe K."/>
        </authorList>
    </citation>
    <scope>NUCLEOTIDE SEQUENCE [LARGE SCALE GENOMIC DNA]</scope>
</reference>
<protein>
    <recommendedName>
        <fullName evidence="6">Pentatricopeptide repeat-containing protein</fullName>
    </recommendedName>
</protein>
<dbReference type="Pfam" id="PF01535">
    <property type="entry name" value="PPR"/>
    <property type="match status" value="1"/>
</dbReference>
<sequence length="155" mass="17596">MGTAKLEILTALKLSYEMLAQGLNLNSAIMHSLTSGFCKVNQLDDAEWLMEHMLLHGPPAYPGTQQLLVVLFTSYARSLGKLEDTVSILEEMLARNFLIDKVTYNTLIFGYCKEGKLEEAFNLREEMAKRGTGPDIFTYTSFSMGFLTEERWRKP</sequence>
<dbReference type="AlphaFoldDB" id="A0AAV3R4D9"/>
<evidence type="ECO:0000256" key="3">
    <source>
        <dbReference type="PROSITE-ProRule" id="PRU00708"/>
    </source>
</evidence>